<evidence type="ECO:0000256" key="1">
    <source>
        <dbReference type="ARBA" id="ARBA00004571"/>
    </source>
</evidence>
<keyword evidence="10" id="KW-0998">Cell outer membrane</keyword>
<evidence type="ECO:0000256" key="8">
    <source>
        <dbReference type="ARBA" id="ARBA00023114"/>
    </source>
</evidence>
<dbReference type="CDD" id="cd00342">
    <property type="entry name" value="gram_neg_porins"/>
    <property type="match status" value="1"/>
</dbReference>
<keyword evidence="14" id="KW-1185">Reference proteome</keyword>
<evidence type="ECO:0000256" key="4">
    <source>
        <dbReference type="ARBA" id="ARBA00022452"/>
    </source>
</evidence>
<evidence type="ECO:0000256" key="9">
    <source>
        <dbReference type="ARBA" id="ARBA00023136"/>
    </source>
</evidence>
<dbReference type="Pfam" id="PF13609">
    <property type="entry name" value="Porin_4"/>
    <property type="match status" value="1"/>
</dbReference>
<evidence type="ECO:0000256" key="10">
    <source>
        <dbReference type="ARBA" id="ARBA00023237"/>
    </source>
</evidence>
<feature type="chain" id="PRO_5045518232" evidence="11">
    <location>
        <begin position="20"/>
        <end position="326"/>
    </location>
</feature>
<keyword evidence="8" id="KW-0626">Porin</keyword>
<keyword evidence="9" id="KW-0472">Membrane</keyword>
<comment type="subcellular location">
    <subcellularLocation>
        <location evidence="1">Cell outer membrane</location>
        <topology evidence="1">Multi-pass membrane protein</topology>
    </subcellularLocation>
</comment>
<dbReference type="InterPro" id="IPR002299">
    <property type="entry name" value="Porin_Neis"/>
</dbReference>
<dbReference type="InterPro" id="IPR050298">
    <property type="entry name" value="Gram-neg_bact_OMP"/>
</dbReference>
<comment type="subunit">
    <text evidence="2">Homotrimer.</text>
</comment>
<protein>
    <submittedName>
        <fullName evidence="13">Porin</fullName>
    </submittedName>
</protein>
<sequence length="326" mass="34128">MNKSLIALAVLAASGAAMAQSSVTLYGRVDLSVGSLKELGKGSETKMFQGGDGGLTTSRWGLRGSEDLGGGLKAIYKLENRFNATDGSSQDPFFKGESTVGLSGGFGTVRLGRSTTVYDDIRAVSYSANVFDSAFTPASNGVFKSGGDYNSRFNNMISYETPSFGGFYAGLNHALDNDSTKNETMTALKAGYKNGPLHAALGYQNERKTDDKYVALSGAYDLGAASISAGYNQRNGTDANGDDTEFTVGVNVPLGAVNLSAGYANSKTEKGGATSSKSSGFGLGATYSLSKRTRLYGGYRTHEVKNGAGTKTADTRLFALGIRHDF</sequence>
<dbReference type="Gene3D" id="2.40.160.10">
    <property type="entry name" value="Porin"/>
    <property type="match status" value="1"/>
</dbReference>
<dbReference type="SUPFAM" id="SSF56935">
    <property type="entry name" value="Porins"/>
    <property type="match status" value="1"/>
</dbReference>
<dbReference type="PANTHER" id="PTHR34501">
    <property type="entry name" value="PROTEIN YDDL-RELATED"/>
    <property type="match status" value="1"/>
</dbReference>
<evidence type="ECO:0000256" key="6">
    <source>
        <dbReference type="ARBA" id="ARBA00022729"/>
    </source>
</evidence>
<name>A0ABQ6BYQ2_9BURK</name>
<evidence type="ECO:0000313" key="13">
    <source>
        <dbReference type="EMBL" id="GLS12740.1"/>
    </source>
</evidence>
<dbReference type="PANTHER" id="PTHR34501:SF9">
    <property type="entry name" value="MAJOR OUTER MEMBRANE PROTEIN P.IA"/>
    <property type="match status" value="1"/>
</dbReference>
<accession>A0ABQ6BYQ2</accession>
<comment type="caution">
    <text evidence="13">The sequence shown here is derived from an EMBL/GenBank/DDBJ whole genome shotgun (WGS) entry which is preliminary data.</text>
</comment>
<reference evidence="14" key="1">
    <citation type="journal article" date="2019" name="Int. J. Syst. Evol. Microbiol.">
        <title>The Global Catalogue of Microorganisms (GCM) 10K type strain sequencing project: providing services to taxonomists for standard genome sequencing and annotation.</title>
        <authorList>
            <consortium name="The Broad Institute Genomics Platform"/>
            <consortium name="The Broad Institute Genome Sequencing Center for Infectious Disease"/>
            <person name="Wu L."/>
            <person name="Ma J."/>
        </authorList>
    </citation>
    <scope>NUCLEOTIDE SEQUENCE [LARGE SCALE GENOMIC DNA]</scope>
    <source>
        <strain evidence="14">NBRC 109341</strain>
    </source>
</reference>
<evidence type="ECO:0000256" key="5">
    <source>
        <dbReference type="ARBA" id="ARBA00022692"/>
    </source>
</evidence>
<dbReference type="EMBL" id="BSPB01000001">
    <property type="protein sequence ID" value="GLS12740.1"/>
    <property type="molecule type" value="Genomic_DNA"/>
</dbReference>
<organism evidence="13 14">
    <name type="scientific">Hydrogenophaga electricum</name>
    <dbReference type="NCBI Taxonomy" id="1230953"/>
    <lineage>
        <taxon>Bacteria</taxon>
        <taxon>Pseudomonadati</taxon>
        <taxon>Pseudomonadota</taxon>
        <taxon>Betaproteobacteria</taxon>
        <taxon>Burkholderiales</taxon>
        <taxon>Comamonadaceae</taxon>
        <taxon>Hydrogenophaga</taxon>
    </lineage>
</organism>
<feature type="domain" description="Porin" evidence="12">
    <location>
        <begin position="7"/>
        <end position="306"/>
    </location>
</feature>
<proteinExistence type="predicted"/>
<evidence type="ECO:0000256" key="2">
    <source>
        <dbReference type="ARBA" id="ARBA00011233"/>
    </source>
</evidence>
<keyword evidence="5" id="KW-0812">Transmembrane</keyword>
<dbReference type="InterPro" id="IPR033900">
    <property type="entry name" value="Gram_neg_porin_domain"/>
</dbReference>
<feature type="signal peptide" evidence="11">
    <location>
        <begin position="1"/>
        <end position="19"/>
    </location>
</feature>
<keyword evidence="7" id="KW-0406">Ion transport</keyword>
<evidence type="ECO:0000313" key="14">
    <source>
        <dbReference type="Proteomes" id="UP001156903"/>
    </source>
</evidence>
<dbReference type="PRINTS" id="PR00184">
    <property type="entry name" value="NEISSPPORIN"/>
</dbReference>
<evidence type="ECO:0000256" key="3">
    <source>
        <dbReference type="ARBA" id="ARBA00022448"/>
    </source>
</evidence>
<keyword evidence="3" id="KW-0813">Transport</keyword>
<evidence type="ECO:0000259" key="12">
    <source>
        <dbReference type="Pfam" id="PF13609"/>
    </source>
</evidence>
<evidence type="ECO:0000256" key="7">
    <source>
        <dbReference type="ARBA" id="ARBA00023065"/>
    </source>
</evidence>
<keyword evidence="4" id="KW-1134">Transmembrane beta strand</keyword>
<dbReference type="RefSeq" id="WP_284306236.1">
    <property type="nucleotide sequence ID" value="NZ_BSPB01000001.1"/>
</dbReference>
<dbReference type="Proteomes" id="UP001156903">
    <property type="component" value="Unassembled WGS sequence"/>
</dbReference>
<keyword evidence="6 11" id="KW-0732">Signal</keyword>
<gene>
    <name evidence="13" type="ORF">GCM10007935_01660</name>
</gene>
<dbReference type="InterPro" id="IPR023614">
    <property type="entry name" value="Porin_dom_sf"/>
</dbReference>
<evidence type="ECO:0000256" key="11">
    <source>
        <dbReference type="SAM" id="SignalP"/>
    </source>
</evidence>